<sequence>MSACHKEQERGNTVDHFPLTRTARDLLSTLLTAIDRRVEIINDMGKGGAEYEPKSCDTCGGTGLVAVQAVASSESPNSPDASPRRDRPVRLHRNPGESDAAGYLQDATACLGRIATEPDVPTRASVPATADASIALAIPPGNPTPGVAGTAALDGRVQVPSASVDARHLWRNPPPDPPKVASAFDSGERD</sequence>
<evidence type="ECO:0000313" key="2">
    <source>
        <dbReference type="EMBL" id="TEB29358.1"/>
    </source>
</evidence>
<evidence type="ECO:0000313" key="3">
    <source>
        <dbReference type="Proteomes" id="UP000298030"/>
    </source>
</evidence>
<gene>
    <name evidence="2" type="ORF">FA13DRAFT_1793416</name>
</gene>
<organism evidence="2 3">
    <name type="scientific">Coprinellus micaceus</name>
    <name type="common">Glistening ink-cap mushroom</name>
    <name type="synonym">Coprinus micaceus</name>
    <dbReference type="NCBI Taxonomy" id="71717"/>
    <lineage>
        <taxon>Eukaryota</taxon>
        <taxon>Fungi</taxon>
        <taxon>Dikarya</taxon>
        <taxon>Basidiomycota</taxon>
        <taxon>Agaricomycotina</taxon>
        <taxon>Agaricomycetes</taxon>
        <taxon>Agaricomycetidae</taxon>
        <taxon>Agaricales</taxon>
        <taxon>Agaricineae</taxon>
        <taxon>Psathyrellaceae</taxon>
        <taxon>Coprinellus</taxon>
    </lineage>
</organism>
<proteinExistence type="predicted"/>
<feature type="region of interest" description="Disordered" evidence="1">
    <location>
        <begin position="71"/>
        <end position="102"/>
    </location>
</feature>
<feature type="region of interest" description="Disordered" evidence="1">
    <location>
        <begin position="164"/>
        <end position="190"/>
    </location>
</feature>
<protein>
    <submittedName>
        <fullName evidence="2">Uncharacterized protein</fullName>
    </submittedName>
</protein>
<dbReference type="OrthoDB" id="3122396at2759"/>
<keyword evidence="3" id="KW-1185">Reference proteome</keyword>
<dbReference type="Proteomes" id="UP000298030">
    <property type="component" value="Unassembled WGS sequence"/>
</dbReference>
<reference evidence="2 3" key="1">
    <citation type="journal article" date="2019" name="Nat. Ecol. Evol.">
        <title>Megaphylogeny resolves global patterns of mushroom evolution.</title>
        <authorList>
            <person name="Varga T."/>
            <person name="Krizsan K."/>
            <person name="Foldi C."/>
            <person name="Dima B."/>
            <person name="Sanchez-Garcia M."/>
            <person name="Sanchez-Ramirez S."/>
            <person name="Szollosi G.J."/>
            <person name="Szarkandi J.G."/>
            <person name="Papp V."/>
            <person name="Albert L."/>
            <person name="Andreopoulos W."/>
            <person name="Angelini C."/>
            <person name="Antonin V."/>
            <person name="Barry K.W."/>
            <person name="Bougher N.L."/>
            <person name="Buchanan P."/>
            <person name="Buyck B."/>
            <person name="Bense V."/>
            <person name="Catcheside P."/>
            <person name="Chovatia M."/>
            <person name="Cooper J."/>
            <person name="Damon W."/>
            <person name="Desjardin D."/>
            <person name="Finy P."/>
            <person name="Geml J."/>
            <person name="Haridas S."/>
            <person name="Hughes K."/>
            <person name="Justo A."/>
            <person name="Karasinski D."/>
            <person name="Kautmanova I."/>
            <person name="Kiss B."/>
            <person name="Kocsube S."/>
            <person name="Kotiranta H."/>
            <person name="LaButti K.M."/>
            <person name="Lechner B.E."/>
            <person name="Liimatainen K."/>
            <person name="Lipzen A."/>
            <person name="Lukacs Z."/>
            <person name="Mihaltcheva S."/>
            <person name="Morgado L.N."/>
            <person name="Niskanen T."/>
            <person name="Noordeloos M.E."/>
            <person name="Ohm R.A."/>
            <person name="Ortiz-Santana B."/>
            <person name="Ovrebo C."/>
            <person name="Racz N."/>
            <person name="Riley R."/>
            <person name="Savchenko A."/>
            <person name="Shiryaev A."/>
            <person name="Soop K."/>
            <person name="Spirin V."/>
            <person name="Szebenyi C."/>
            <person name="Tomsovsky M."/>
            <person name="Tulloss R.E."/>
            <person name="Uehling J."/>
            <person name="Grigoriev I.V."/>
            <person name="Vagvolgyi C."/>
            <person name="Papp T."/>
            <person name="Martin F.M."/>
            <person name="Miettinen O."/>
            <person name="Hibbett D.S."/>
            <person name="Nagy L.G."/>
        </authorList>
    </citation>
    <scope>NUCLEOTIDE SEQUENCE [LARGE SCALE GENOMIC DNA]</scope>
    <source>
        <strain evidence="2 3">FP101781</strain>
    </source>
</reference>
<comment type="caution">
    <text evidence="2">The sequence shown here is derived from an EMBL/GenBank/DDBJ whole genome shotgun (WGS) entry which is preliminary data.</text>
</comment>
<accession>A0A4Y7T5X9</accession>
<dbReference type="AlphaFoldDB" id="A0A4Y7T5X9"/>
<dbReference type="EMBL" id="QPFP01000028">
    <property type="protein sequence ID" value="TEB29358.1"/>
    <property type="molecule type" value="Genomic_DNA"/>
</dbReference>
<feature type="compositionally biased region" description="Polar residues" evidence="1">
    <location>
        <begin position="71"/>
        <end position="80"/>
    </location>
</feature>
<evidence type="ECO:0000256" key="1">
    <source>
        <dbReference type="SAM" id="MobiDB-lite"/>
    </source>
</evidence>
<name>A0A4Y7T5X9_COPMI</name>